<name>A0A226E4A3_FOLCA</name>
<dbReference type="OrthoDB" id="7657606at2759"/>
<evidence type="ECO:0000256" key="1">
    <source>
        <dbReference type="ARBA" id="ARBA00006547"/>
    </source>
</evidence>
<dbReference type="InterPro" id="IPR001447">
    <property type="entry name" value="Arylamine_N-AcTrfase"/>
</dbReference>
<dbReference type="AlphaFoldDB" id="A0A226E4A3"/>
<dbReference type="Gene3D" id="3.30.2140.20">
    <property type="match status" value="1"/>
</dbReference>
<dbReference type="InterPro" id="IPR053710">
    <property type="entry name" value="Arylamine_NAT_domain_sf"/>
</dbReference>
<keyword evidence="4" id="KW-1185">Reference proteome</keyword>
<dbReference type="PANTHER" id="PTHR11786:SF0">
    <property type="entry name" value="ARYLAMINE N-ACETYLTRANSFERASE 4-RELATED"/>
    <property type="match status" value="1"/>
</dbReference>
<evidence type="ECO:0000313" key="4">
    <source>
        <dbReference type="Proteomes" id="UP000198287"/>
    </source>
</evidence>
<evidence type="ECO:0000256" key="2">
    <source>
        <dbReference type="ARBA" id="ARBA00012701"/>
    </source>
</evidence>
<comment type="similarity">
    <text evidence="1">Belongs to the arylamine N-acetyltransferase family.</text>
</comment>
<dbReference type="Proteomes" id="UP000198287">
    <property type="component" value="Unassembled WGS sequence"/>
</dbReference>
<protein>
    <recommendedName>
        <fullName evidence="2">arylamine N-acetyltransferase</fullName>
        <ecNumber evidence="2">2.3.1.5</ecNumber>
    </recommendedName>
</protein>
<keyword evidence="3" id="KW-0808">Transferase</keyword>
<dbReference type="Pfam" id="PF00797">
    <property type="entry name" value="Acetyltransf_2"/>
    <property type="match status" value="1"/>
</dbReference>
<proteinExistence type="inferred from homology"/>
<dbReference type="EC" id="2.3.1.5" evidence="2"/>
<dbReference type="EMBL" id="LNIX01000007">
    <property type="protein sequence ID" value="OXA51807.1"/>
    <property type="molecule type" value="Genomic_DNA"/>
</dbReference>
<sequence length="306" mass="34769">MLSENQAEDFFVNVLKFPNWKDVKGNNTAEFLKQILQRYQYFCYFHNQEMAATEPSCRRSPVEEDSVRNGLAGIGGVCIHQNSFMALILRTIGFDAFITAGNCLGSEVEGEGNHCMCVVKINEKEIYAIDVGCGQPVDGPIPLHNLPYSGFAGGFRYEYKHNEVTNRYERWQLDGTCFRGKFPDPTTTQLRYTFSLIPQEFGYFTESLVDIFTNADKSIFLTSPFLFRCLDLESEAGENGRRYILIFGASMVIYDNVNKEVTDFASYKELQPVIAKYFPKIEEAIVHKALDYFSNNGKPLILGRTA</sequence>
<evidence type="ECO:0000313" key="3">
    <source>
        <dbReference type="EMBL" id="OXA51807.1"/>
    </source>
</evidence>
<dbReference type="InterPro" id="IPR038765">
    <property type="entry name" value="Papain-like_cys_pep_sf"/>
</dbReference>
<dbReference type="SUPFAM" id="SSF54001">
    <property type="entry name" value="Cysteine proteinases"/>
    <property type="match status" value="1"/>
</dbReference>
<dbReference type="OMA" id="FPRRTHI"/>
<gene>
    <name evidence="3" type="ORF">Fcan01_12932</name>
</gene>
<reference evidence="3 4" key="1">
    <citation type="submission" date="2015-12" db="EMBL/GenBank/DDBJ databases">
        <title>The genome of Folsomia candida.</title>
        <authorList>
            <person name="Faddeeva A."/>
            <person name="Derks M.F."/>
            <person name="Anvar Y."/>
            <person name="Smit S."/>
            <person name="Van Straalen N."/>
            <person name="Roelofs D."/>
        </authorList>
    </citation>
    <scope>NUCLEOTIDE SEQUENCE [LARGE SCALE GENOMIC DNA]</scope>
    <source>
        <strain evidence="3 4">VU population</strain>
        <tissue evidence="3">Whole body</tissue>
    </source>
</reference>
<organism evidence="3 4">
    <name type="scientific">Folsomia candida</name>
    <name type="common">Springtail</name>
    <dbReference type="NCBI Taxonomy" id="158441"/>
    <lineage>
        <taxon>Eukaryota</taxon>
        <taxon>Metazoa</taxon>
        <taxon>Ecdysozoa</taxon>
        <taxon>Arthropoda</taxon>
        <taxon>Hexapoda</taxon>
        <taxon>Collembola</taxon>
        <taxon>Entomobryomorpha</taxon>
        <taxon>Isotomoidea</taxon>
        <taxon>Isotomidae</taxon>
        <taxon>Proisotominae</taxon>
        <taxon>Folsomia</taxon>
    </lineage>
</organism>
<comment type="caution">
    <text evidence="3">The sequence shown here is derived from an EMBL/GenBank/DDBJ whole genome shotgun (WGS) entry which is preliminary data.</text>
</comment>
<dbReference type="GO" id="GO:0004060">
    <property type="term" value="F:arylamine N-acetyltransferase activity"/>
    <property type="evidence" value="ECO:0007669"/>
    <property type="project" value="UniProtKB-EC"/>
</dbReference>
<dbReference type="PANTHER" id="PTHR11786">
    <property type="entry name" value="N-HYDROXYARYLAMINE O-ACETYLTRANSFERASE"/>
    <property type="match status" value="1"/>
</dbReference>
<accession>A0A226E4A3</accession>